<feature type="domain" description="Symplekin C-terminal" evidence="1">
    <location>
        <begin position="79"/>
        <end position="254"/>
    </location>
</feature>
<dbReference type="GO" id="GO:0005847">
    <property type="term" value="C:mRNA cleavage and polyadenylation specificity factor complex"/>
    <property type="evidence" value="ECO:0007669"/>
    <property type="project" value="TreeGrafter"/>
</dbReference>
<organism evidence="2 3">
    <name type="scientific">Protopolystoma xenopodis</name>
    <dbReference type="NCBI Taxonomy" id="117903"/>
    <lineage>
        <taxon>Eukaryota</taxon>
        <taxon>Metazoa</taxon>
        <taxon>Spiralia</taxon>
        <taxon>Lophotrochozoa</taxon>
        <taxon>Platyhelminthes</taxon>
        <taxon>Monogenea</taxon>
        <taxon>Polyopisthocotylea</taxon>
        <taxon>Polystomatidea</taxon>
        <taxon>Polystomatidae</taxon>
        <taxon>Protopolystoma</taxon>
    </lineage>
</organism>
<dbReference type="AlphaFoldDB" id="A0A3S5A989"/>
<dbReference type="Proteomes" id="UP000784294">
    <property type="component" value="Unassembled WGS sequence"/>
</dbReference>
<sequence length="260" mass="28602">MRQIGLYSPAIHALIDNCPIGSETLITRMLHLLTESPSNSGQLTSFAPSPTPAGLLSIVMPPSSIVDRVRRLYVDRVHDVRCLIPVLVGLTKPEVVAALPRLVLLSDKVVKEVITRLLYASISTVHAPNPLVGKPGHENQQPPVGPPLLGPMTPQELLVAIHLLEFVRQPASGQLGSEVQTPMVDIRSVLRACRVCLSERRLFTQDRLSVAIEQLVEQPVLPTLMMRTIMQALAMHPRLTGYIINVLSRLIRRQGAVRYG</sequence>
<keyword evidence="3" id="KW-1185">Reference proteome</keyword>
<protein>
    <recommendedName>
        <fullName evidence="1">Symplekin C-terminal domain-containing protein</fullName>
    </recommendedName>
</protein>
<dbReference type="InterPro" id="IPR021850">
    <property type="entry name" value="Symplekin/Pta1"/>
</dbReference>
<evidence type="ECO:0000313" key="2">
    <source>
        <dbReference type="EMBL" id="VEL18150.1"/>
    </source>
</evidence>
<name>A0A3S5A989_9PLAT</name>
<dbReference type="OrthoDB" id="6280595at2759"/>
<dbReference type="EMBL" id="CAAALY010035842">
    <property type="protein sequence ID" value="VEL18150.1"/>
    <property type="molecule type" value="Genomic_DNA"/>
</dbReference>
<accession>A0A3S5A989</accession>
<evidence type="ECO:0000259" key="1">
    <source>
        <dbReference type="Pfam" id="PF12295"/>
    </source>
</evidence>
<proteinExistence type="predicted"/>
<reference evidence="2" key="1">
    <citation type="submission" date="2018-11" db="EMBL/GenBank/DDBJ databases">
        <authorList>
            <consortium name="Pathogen Informatics"/>
        </authorList>
    </citation>
    <scope>NUCLEOTIDE SEQUENCE</scope>
</reference>
<dbReference type="Pfam" id="PF12295">
    <property type="entry name" value="Symplekin_C"/>
    <property type="match status" value="1"/>
</dbReference>
<dbReference type="PANTHER" id="PTHR15245">
    <property type="entry name" value="SYMPLEKIN-RELATED"/>
    <property type="match status" value="1"/>
</dbReference>
<evidence type="ECO:0000313" key="3">
    <source>
        <dbReference type="Proteomes" id="UP000784294"/>
    </source>
</evidence>
<dbReference type="PANTHER" id="PTHR15245:SF20">
    <property type="entry name" value="SYMPLEKIN"/>
    <property type="match status" value="1"/>
</dbReference>
<dbReference type="InterPro" id="IPR022075">
    <property type="entry name" value="Symplekin_C"/>
</dbReference>
<comment type="caution">
    <text evidence="2">The sequence shown here is derived from an EMBL/GenBank/DDBJ whole genome shotgun (WGS) entry which is preliminary data.</text>
</comment>
<gene>
    <name evidence="2" type="ORF">PXEA_LOCUS11590</name>
</gene>